<keyword evidence="1" id="KW-0418">Kinase</keyword>
<comment type="caution">
    <text evidence="1">The sequence shown here is derived from an EMBL/GenBank/DDBJ whole genome shotgun (WGS) entry which is preliminary data.</text>
</comment>
<organism evidence="1 2">
    <name type="scientific">Inconstantimicrobium mannanitabidum</name>
    <dbReference type="NCBI Taxonomy" id="1604901"/>
    <lineage>
        <taxon>Bacteria</taxon>
        <taxon>Bacillati</taxon>
        <taxon>Bacillota</taxon>
        <taxon>Clostridia</taxon>
        <taxon>Eubacteriales</taxon>
        <taxon>Clostridiaceae</taxon>
        <taxon>Inconstantimicrobium</taxon>
    </lineage>
</organism>
<dbReference type="EMBL" id="BROD01000001">
    <property type="protein sequence ID" value="GKX68720.1"/>
    <property type="molecule type" value="Genomic_DNA"/>
</dbReference>
<evidence type="ECO:0000313" key="2">
    <source>
        <dbReference type="Proteomes" id="UP001058074"/>
    </source>
</evidence>
<keyword evidence="1" id="KW-0808">Transferase</keyword>
<proteinExistence type="predicted"/>
<gene>
    <name evidence="1" type="ORF">rsdtw13_39780</name>
</gene>
<name>A0ACB5RHZ9_9CLOT</name>
<keyword evidence="2" id="KW-1185">Reference proteome</keyword>
<accession>A0ACB5RHZ9</accession>
<dbReference type="Proteomes" id="UP001058074">
    <property type="component" value="Unassembled WGS sequence"/>
</dbReference>
<sequence>MNKGSLVSKLLLTFTGIIGCSFIVVATILSVWLNGYFFEQKRNLFEREGKQLFNSSVKVLNNSTSNDELRGQFDIAVSAIDGDIALLDSSGYVCAANSTYPRTASRALYAFVDLKKADLLQRGVAVEEQNFRYTSKDTPQYAYEMPVVANGAFKGVLIISTPLENIKDPLFKVYVIIWLTAIIALIFANIVVYYFSQKILISPLEKINVAAKKLTKGDVQNRVDMNSDDEIGELAESFNIMADSLEKVEKNRREFISNVSHELRSPITSMKGFISGILDGVIPKDKENYYLNIVNDEIMRLTRLVNDLLDLSVMESGKFNLNKVELNINEVVKLCVINCEQKIKDKNLNVEVVLSEQHLYVWGDRDRIMQVVTNLLDNAIKYCLQKGNIKIHTKIRGDKAYISFYNDGPAISNEEIKHIWDRFYKSDKSRTNKISTGLGLPIVRNILTQHGEDIWVENKTPEKGVTFTFTLKRV</sequence>
<reference evidence="1" key="1">
    <citation type="journal article" date="2025" name="Int. J. Syst. Evol. Microbiol.">
        <title>Inconstantimicrobium mannanitabidum sp. nov., a novel member of the family Clostridiaceae isolated from anoxic soil under the treatment of reductive soil disinfestation.</title>
        <authorList>
            <person name="Ueki A."/>
            <person name="Tonouchi A."/>
            <person name="Honma S."/>
            <person name="Kaku N."/>
            <person name="Ueki K."/>
        </authorList>
    </citation>
    <scope>NUCLEOTIDE SEQUENCE</scope>
    <source>
        <strain evidence="1">TW13</strain>
    </source>
</reference>
<protein>
    <submittedName>
        <fullName evidence="1">Two-component sensor histidine kinase</fullName>
    </submittedName>
</protein>
<evidence type="ECO:0000313" key="1">
    <source>
        <dbReference type="EMBL" id="GKX68720.1"/>
    </source>
</evidence>